<sequence>MRIRGLEVREGTLANDLPYYALGTGAPLVVLRWFTPAHANPAGLTRGVELRVLAPLARHFRLYAVGRAPGMAQGTTMADIAARHAEALRAEFGGPVDVMGLSSGGSVALQMAADHPDVVRALVVAGAAHRLTPNVRRLQRRYTEAVAAGRRGLQHQAVTAASSPAGQALAGALLWLLDPLVRPGDPRDMLAFARAEDGFDLTGRLADVVAPTLVLGGERDLDYPVELFRETAEGIRDSRLITYPGLGHLGTFRSGRFAADVTAFLAGTGPGGSGEIARTTS</sequence>
<organism evidence="2 3">
    <name type="scientific">Streptosporangium vulgare</name>
    <dbReference type="NCBI Taxonomy" id="46190"/>
    <lineage>
        <taxon>Bacteria</taxon>
        <taxon>Bacillati</taxon>
        <taxon>Actinomycetota</taxon>
        <taxon>Actinomycetes</taxon>
        <taxon>Streptosporangiales</taxon>
        <taxon>Streptosporangiaceae</taxon>
        <taxon>Streptosporangium</taxon>
    </lineage>
</organism>
<evidence type="ECO:0000313" key="2">
    <source>
        <dbReference type="EMBL" id="MFB9676418.1"/>
    </source>
</evidence>
<evidence type="ECO:0000259" key="1">
    <source>
        <dbReference type="Pfam" id="PF12146"/>
    </source>
</evidence>
<dbReference type="EMBL" id="JBHMBS010000005">
    <property type="protein sequence ID" value="MFB9676418.1"/>
    <property type="molecule type" value="Genomic_DNA"/>
</dbReference>
<protein>
    <submittedName>
        <fullName evidence="2">Alpha/beta fold hydrolase</fullName>
    </submittedName>
</protein>
<dbReference type="SUPFAM" id="SSF53474">
    <property type="entry name" value="alpha/beta-Hydrolases"/>
    <property type="match status" value="1"/>
</dbReference>
<dbReference type="RefSeq" id="WP_344748622.1">
    <property type="nucleotide sequence ID" value="NZ_BAAAWW010000163.1"/>
</dbReference>
<dbReference type="InterPro" id="IPR029058">
    <property type="entry name" value="AB_hydrolase_fold"/>
</dbReference>
<gene>
    <name evidence="2" type="ORF">ACFFRH_13060</name>
</gene>
<dbReference type="InterPro" id="IPR000073">
    <property type="entry name" value="AB_hydrolase_1"/>
</dbReference>
<dbReference type="InterPro" id="IPR050471">
    <property type="entry name" value="AB_hydrolase"/>
</dbReference>
<proteinExistence type="predicted"/>
<comment type="caution">
    <text evidence="2">The sequence shown here is derived from an EMBL/GenBank/DDBJ whole genome shotgun (WGS) entry which is preliminary data.</text>
</comment>
<dbReference type="InterPro" id="IPR022742">
    <property type="entry name" value="Hydrolase_4"/>
</dbReference>
<dbReference type="PRINTS" id="PR00111">
    <property type="entry name" value="ABHYDROLASE"/>
</dbReference>
<evidence type="ECO:0000313" key="3">
    <source>
        <dbReference type="Proteomes" id="UP001589610"/>
    </source>
</evidence>
<dbReference type="PANTHER" id="PTHR43433:SF4">
    <property type="entry name" value="NON-HEME CHLOROPEROXIDASE-RELATED"/>
    <property type="match status" value="1"/>
</dbReference>
<dbReference type="GO" id="GO:0016787">
    <property type="term" value="F:hydrolase activity"/>
    <property type="evidence" value="ECO:0007669"/>
    <property type="project" value="UniProtKB-KW"/>
</dbReference>
<accession>A0ABV5TBG6</accession>
<keyword evidence="3" id="KW-1185">Reference proteome</keyword>
<dbReference type="Proteomes" id="UP001589610">
    <property type="component" value="Unassembled WGS sequence"/>
</dbReference>
<dbReference type="Gene3D" id="3.40.50.1820">
    <property type="entry name" value="alpha/beta hydrolase"/>
    <property type="match status" value="1"/>
</dbReference>
<feature type="domain" description="Serine aminopeptidase S33" evidence="1">
    <location>
        <begin position="78"/>
        <end position="248"/>
    </location>
</feature>
<keyword evidence="2" id="KW-0378">Hydrolase</keyword>
<name>A0ABV5TBG6_9ACTN</name>
<reference evidence="2 3" key="1">
    <citation type="submission" date="2024-09" db="EMBL/GenBank/DDBJ databases">
        <authorList>
            <person name="Sun Q."/>
            <person name="Mori K."/>
        </authorList>
    </citation>
    <scope>NUCLEOTIDE SEQUENCE [LARGE SCALE GENOMIC DNA]</scope>
    <source>
        <strain evidence="2 3">JCM 3028</strain>
    </source>
</reference>
<dbReference type="PANTHER" id="PTHR43433">
    <property type="entry name" value="HYDROLASE, ALPHA/BETA FOLD FAMILY PROTEIN"/>
    <property type="match status" value="1"/>
</dbReference>
<dbReference type="Pfam" id="PF12146">
    <property type="entry name" value="Hydrolase_4"/>
    <property type="match status" value="1"/>
</dbReference>